<evidence type="ECO:0008006" key="4">
    <source>
        <dbReference type="Google" id="ProtNLM"/>
    </source>
</evidence>
<evidence type="ECO:0000256" key="1">
    <source>
        <dbReference type="SAM" id="SignalP"/>
    </source>
</evidence>
<dbReference type="RefSeq" id="WP_211850239.1">
    <property type="nucleotide sequence ID" value="NZ_JAAGBB010000001.1"/>
</dbReference>
<dbReference type="InterPro" id="IPR011050">
    <property type="entry name" value="Pectin_lyase_fold/virulence"/>
</dbReference>
<keyword evidence="1" id="KW-0732">Signal</keyword>
<organism evidence="2 3">
    <name type="scientific">Plastoroseomonas hellenica</name>
    <dbReference type="NCBI Taxonomy" id="2687306"/>
    <lineage>
        <taxon>Bacteria</taxon>
        <taxon>Pseudomonadati</taxon>
        <taxon>Pseudomonadota</taxon>
        <taxon>Alphaproteobacteria</taxon>
        <taxon>Acetobacterales</taxon>
        <taxon>Acetobacteraceae</taxon>
        <taxon>Plastoroseomonas</taxon>
    </lineage>
</organism>
<evidence type="ECO:0000313" key="3">
    <source>
        <dbReference type="Proteomes" id="UP001196870"/>
    </source>
</evidence>
<dbReference type="InterPro" id="IPR012334">
    <property type="entry name" value="Pectin_lyas_fold"/>
</dbReference>
<gene>
    <name evidence="2" type="ORF">GXW71_00125</name>
</gene>
<comment type="caution">
    <text evidence="2">The sequence shown here is derived from an EMBL/GenBank/DDBJ whole genome shotgun (WGS) entry which is preliminary data.</text>
</comment>
<dbReference type="EMBL" id="JAAGBB010000001">
    <property type="protein sequence ID" value="MBR0662747.1"/>
    <property type="molecule type" value="Genomic_DNA"/>
</dbReference>
<dbReference type="Gene3D" id="2.160.20.10">
    <property type="entry name" value="Single-stranded right-handed beta-helix, Pectin lyase-like"/>
    <property type="match status" value="1"/>
</dbReference>
<dbReference type="Proteomes" id="UP001196870">
    <property type="component" value="Unassembled WGS sequence"/>
</dbReference>
<accession>A0ABS5ER19</accession>
<feature type="signal peptide" evidence="1">
    <location>
        <begin position="1"/>
        <end position="21"/>
    </location>
</feature>
<keyword evidence="3" id="KW-1185">Reference proteome</keyword>
<dbReference type="SUPFAM" id="SSF51126">
    <property type="entry name" value="Pectin lyase-like"/>
    <property type="match status" value="1"/>
</dbReference>
<sequence>MNRRGIIAGLPLAAAPGASFAQSPAPASRQHGAILPEGAVADGASHPLSERFRTLAAARAVFPHATALTDEIDWCALQGAVNRADAQGGGAVHVPNGGRAYVLNRGLVVNPNKVTMRGDGSLLDFRRLPRGGQGIWFKADGAPQYGHEKHVFEGFELFGPGSGEGDRHGVYFATDTEALSSRVQMRDCVVRDFYNALLFGNRAYFCTFSHCSFYHCYFVLNAPYNLQDAGENVSFNQCALFNSYCLIANMAGFGLRFIACSLDYAQRVVWDNNGQIDFMGCHIEISPPAEPPFHNGTGRMDFQGGFFLINGPQPPRVPGLFAFNGETEVHMVGLRGWNWRTTTGRLISGPGKIIWYGGTPIETAPPGMGHT</sequence>
<name>A0ABS5ER19_9PROT</name>
<feature type="chain" id="PRO_5046228889" description="Right handed beta helix domain-containing protein" evidence="1">
    <location>
        <begin position="22"/>
        <end position="371"/>
    </location>
</feature>
<proteinExistence type="predicted"/>
<reference evidence="3" key="1">
    <citation type="journal article" date="2021" name="Syst. Appl. Microbiol.">
        <title>Roseomonas hellenica sp. nov., isolated from roots of wild-growing Alkanna tinctoria.</title>
        <authorList>
            <person name="Rat A."/>
            <person name="Naranjo H.D."/>
            <person name="Lebbe L."/>
            <person name="Cnockaert M."/>
            <person name="Krigas N."/>
            <person name="Grigoriadou K."/>
            <person name="Maloupa E."/>
            <person name="Willems A."/>
        </authorList>
    </citation>
    <scope>NUCLEOTIDE SEQUENCE [LARGE SCALE GENOMIC DNA]</scope>
    <source>
        <strain evidence="3">LMG 31523</strain>
    </source>
</reference>
<evidence type="ECO:0000313" key="2">
    <source>
        <dbReference type="EMBL" id="MBR0662747.1"/>
    </source>
</evidence>
<protein>
    <recommendedName>
        <fullName evidence="4">Right handed beta helix domain-containing protein</fullName>
    </recommendedName>
</protein>